<dbReference type="PRINTS" id="PR00723">
    <property type="entry name" value="SUBTILISIN"/>
</dbReference>
<dbReference type="InterPro" id="IPR050131">
    <property type="entry name" value="Peptidase_S8_subtilisin-like"/>
</dbReference>
<evidence type="ECO:0000256" key="7">
    <source>
        <dbReference type="SAM" id="MobiDB-lite"/>
    </source>
</evidence>
<dbReference type="Proteomes" id="UP001500503">
    <property type="component" value="Unassembled WGS sequence"/>
</dbReference>
<dbReference type="PROSITE" id="PS00138">
    <property type="entry name" value="SUBTILASE_SER"/>
    <property type="match status" value="1"/>
</dbReference>
<dbReference type="Gene3D" id="3.40.50.200">
    <property type="entry name" value="Peptidase S8/S53 domain"/>
    <property type="match status" value="1"/>
</dbReference>
<reference evidence="11" key="1">
    <citation type="journal article" date="2019" name="Int. J. Syst. Evol. Microbiol.">
        <title>The Global Catalogue of Microorganisms (GCM) 10K type strain sequencing project: providing services to taxonomists for standard genome sequencing and annotation.</title>
        <authorList>
            <consortium name="The Broad Institute Genomics Platform"/>
            <consortium name="The Broad Institute Genome Sequencing Center for Infectious Disease"/>
            <person name="Wu L."/>
            <person name="Ma J."/>
        </authorList>
    </citation>
    <scope>NUCLEOTIDE SEQUENCE [LARGE SCALE GENOMIC DNA]</scope>
    <source>
        <strain evidence="11">JCM 17933</strain>
    </source>
</reference>
<sequence>MRSRTTGVLFALAGSTLIGAPAMADAAGAPTAAPAATAAAKLPSGHTWRVTLLTGDVVRVATTAGRPPLVSVEPGPNRRSMIFRKDVRPDGTVRVVPSDVAPKVGTLYDPALFDVTALIQDGDDDAHRSDLPLIIQGDASVRSLVKGGHALTSIGATAVRRPKTQGAELTRDAVSAGVRHVWLDRRVHARSLDHNLTQIGAPAAWNAGATGKGVKVAVLDTGVDATHPDLKGRIAEQRNFSPSSDTVDRNGHGTHVAATIAGTGASANGERKGVAPDADLLIGKVLDDDGYGDESSVIAGMEWAAPHARVVNLSLGSWSADPAGDPVTLAVDRLTQEDDTLFVVAAGNDGPGADTIEAPGAAASALTVGAVDGDDHVADFSSRGGTLMKPEVTAPGVDIVAARAAGTSMGHIIDANYTSASGTSMATPHVTGAAADLLQRHPGWSAAQVKAALVTTADAVPGTLEQVGGGRLNAGAAATATVVGDQANTAFGSIPHGSTTTVTKRLSWTNTRSEAVTLKLAARLTGPGRHGSSALRVPATVTVPAGGSAEVTASLDPGRLTRGGRYEGAVTASAEGVSLRTPVSVYAEPETHTLTLKATPLPGASALSASAVVFDLDDPTRFDQTVSTDAEGNAQVEVPAGRYAVFGEVYGITDGWSAAFAGTPEVKVDRDVTVPLDGAHARPMRATVPGTELDQSAVTSLHLERGLPSGVWGMDLLAFDGGPQIYTTATTGARLGTFDAYAAFRLRGERTVYDLLHHLGDRVPAEVDYRPKRSELATVNERYNAVNGDTGSPSLETRYGVSPTGFLVNEAHGDVPAGSTRVDHVTGEPGIRWVDDVAPSLSEWPAWAIVPPTRRYPAGTTRTSDWMRQPFRPGPYSATGDTPSYCVPGASTRSRGNIHVELVDLQDLPDGFDCLTDMPDPDALTTHTMKLYAGDTPVGTVANSHGDFSVPATAGTYRLVYDVDASKSLPVSTRTSTTWTFHSDPVEERLPLLLVDYRLPLDLFNHPNGDTATFTVSRVAGAAPAKATGLKLWTSLDDGATWQAAHVTGTGGKYSAALPHAAKGQAVSLRVRATDSGGGAIDQTILRAYFGA</sequence>
<dbReference type="InterPro" id="IPR000209">
    <property type="entry name" value="Peptidase_S8/S53_dom"/>
</dbReference>
<feature type="chain" id="PRO_5045045594" evidence="8">
    <location>
        <begin position="27"/>
        <end position="1092"/>
    </location>
</feature>
<evidence type="ECO:0000256" key="5">
    <source>
        <dbReference type="PROSITE-ProRule" id="PRU01240"/>
    </source>
</evidence>
<evidence type="ECO:0000256" key="2">
    <source>
        <dbReference type="ARBA" id="ARBA00022670"/>
    </source>
</evidence>
<feature type="active site" description="Charge relay system" evidence="5">
    <location>
        <position position="424"/>
    </location>
</feature>
<comment type="caution">
    <text evidence="10">The sequence shown here is derived from an EMBL/GenBank/DDBJ whole genome shotgun (WGS) entry which is preliminary data.</text>
</comment>
<dbReference type="CDD" id="cd07487">
    <property type="entry name" value="Peptidases_S8_1"/>
    <property type="match status" value="1"/>
</dbReference>
<dbReference type="PROSITE" id="PS00136">
    <property type="entry name" value="SUBTILASE_ASP"/>
    <property type="match status" value="1"/>
</dbReference>
<evidence type="ECO:0000313" key="11">
    <source>
        <dbReference type="Proteomes" id="UP001500503"/>
    </source>
</evidence>
<evidence type="ECO:0000256" key="1">
    <source>
        <dbReference type="ARBA" id="ARBA00011073"/>
    </source>
</evidence>
<dbReference type="Pfam" id="PF00082">
    <property type="entry name" value="Peptidase_S8"/>
    <property type="match status" value="1"/>
</dbReference>
<keyword evidence="2 5" id="KW-0645">Protease</keyword>
<dbReference type="PANTHER" id="PTHR43806:SF65">
    <property type="entry name" value="SERINE PROTEASE APRX"/>
    <property type="match status" value="1"/>
</dbReference>
<evidence type="ECO:0000256" key="6">
    <source>
        <dbReference type="RuleBase" id="RU003355"/>
    </source>
</evidence>
<name>A0ABP8QVQ9_9ACTN</name>
<dbReference type="InterPro" id="IPR015500">
    <property type="entry name" value="Peptidase_S8_subtilisin-rel"/>
</dbReference>
<dbReference type="PROSITE" id="PS51892">
    <property type="entry name" value="SUBTILASE"/>
    <property type="match status" value="1"/>
</dbReference>
<keyword evidence="11" id="KW-1185">Reference proteome</keyword>
<organism evidence="10 11">
    <name type="scientific">Actinoallomurus oryzae</name>
    <dbReference type="NCBI Taxonomy" id="502180"/>
    <lineage>
        <taxon>Bacteria</taxon>
        <taxon>Bacillati</taxon>
        <taxon>Actinomycetota</taxon>
        <taxon>Actinomycetes</taxon>
        <taxon>Streptosporangiales</taxon>
        <taxon>Thermomonosporaceae</taxon>
        <taxon>Actinoallomurus</taxon>
    </lineage>
</organism>
<feature type="signal peptide" evidence="8">
    <location>
        <begin position="1"/>
        <end position="26"/>
    </location>
</feature>
<dbReference type="SUPFAM" id="SSF52743">
    <property type="entry name" value="Subtilisin-like"/>
    <property type="match status" value="1"/>
</dbReference>
<dbReference type="EMBL" id="BAABHF010000046">
    <property type="protein sequence ID" value="GAA4511341.1"/>
    <property type="molecule type" value="Genomic_DNA"/>
</dbReference>
<dbReference type="InterPro" id="IPR036852">
    <property type="entry name" value="Peptidase_S8/S53_dom_sf"/>
</dbReference>
<accession>A0ABP8QVQ9</accession>
<keyword evidence="3 5" id="KW-0378">Hydrolase</keyword>
<evidence type="ECO:0000256" key="4">
    <source>
        <dbReference type="ARBA" id="ARBA00022825"/>
    </source>
</evidence>
<feature type="domain" description="Peptidase S8/S53" evidence="9">
    <location>
        <begin position="211"/>
        <end position="468"/>
    </location>
</feature>
<evidence type="ECO:0000259" key="9">
    <source>
        <dbReference type="Pfam" id="PF00082"/>
    </source>
</evidence>
<evidence type="ECO:0000313" key="10">
    <source>
        <dbReference type="EMBL" id="GAA4511341.1"/>
    </source>
</evidence>
<feature type="active site" description="Charge relay system" evidence="5">
    <location>
        <position position="252"/>
    </location>
</feature>
<keyword evidence="8" id="KW-0732">Signal</keyword>
<gene>
    <name evidence="10" type="ORF">GCM10023191_075280</name>
</gene>
<evidence type="ECO:0000256" key="8">
    <source>
        <dbReference type="SAM" id="SignalP"/>
    </source>
</evidence>
<dbReference type="InterPro" id="IPR023828">
    <property type="entry name" value="Peptidase_S8_Ser-AS"/>
</dbReference>
<dbReference type="PANTHER" id="PTHR43806">
    <property type="entry name" value="PEPTIDASE S8"/>
    <property type="match status" value="1"/>
</dbReference>
<protein>
    <submittedName>
        <fullName evidence="10">S8 family serine peptidase</fullName>
    </submittedName>
</protein>
<dbReference type="RefSeq" id="WP_345472148.1">
    <property type="nucleotide sequence ID" value="NZ_BAABHF010000046.1"/>
</dbReference>
<comment type="similarity">
    <text evidence="1 5 6">Belongs to the peptidase S8 family.</text>
</comment>
<dbReference type="InterPro" id="IPR023827">
    <property type="entry name" value="Peptidase_S8_Asp-AS"/>
</dbReference>
<evidence type="ECO:0000256" key="3">
    <source>
        <dbReference type="ARBA" id="ARBA00022801"/>
    </source>
</evidence>
<feature type="region of interest" description="Disordered" evidence="7">
    <location>
        <begin position="860"/>
        <end position="883"/>
    </location>
</feature>
<keyword evidence="4 5" id="KW-0720">Serine protease</keyword>
<proteinExistence type="inferred from homology"/>
<feature type="active site" description="Charge relay system" evidence="5">
    <location>
        <position position="220"/>
    </location>
</feature>